<accession>A0A939RZJ2</accession>
<keyword evidence="2" id="KW-1185">Reference proteome</keyword>
<proteinExistence type="predicted"/>
<organism evidence="1 2">
    <name type="scientific">Leucobacter ruminantium</name>
    <dbReference type="NCBI Taxonomy" id="1289170"/>
    <lineage>
        <taxon>Bacteria</taxon>
        <taxon>Bacillati</taxon>
        <taxon>Actinomycetota</taxon>
        <taxon>Actinomycetes</taxon>
        <taxon>Micrococcales</taxon>
        <taxon>Microbacteriaceae</taxon>
        <taxon>Leucobacter</taxon>
    </lineage>
</organism>
<dbReference type="EMBL" id="JAGDYL010000020">
    <property type="protein sequence ID" value="MBO1805896.1"/>
    <property type="molecule type" value="Genomic_DNA"/>
</dbReference>
<gene>
    <name evidence="1" type="ORF">J4H91_11300</name>
</gene>
<dbReference type="Proteomes" id="UP000664398">
    <property type="component" value="Unassembled WGS sequence"/>
</dbReference>
<dbReference type="AlphaFoldDB" id="A0A939RZJ2"/>
<sequence length="510" mass="56277">MAAHEPVITINDQAVDPGWSIAAGETILDGVTIVWGRDSLYEEVPPAVLKLEMIYRTGGTMLASYMQGMPVTVATDLGTLYRGRITSTRWKELYLWDEERQENVRYWLVTVTAHDPTAPIRAFIPTPAPLPVSAGSTDLDKRVLNAWNSCLRSRSQFPFFGSYKRNGTTYWGAAAMYHSVIDELIAAGRISGVWNLNVGSVPTYGYRVHTDRANAWQLLREVAGTTVLAEPCYRHENDTIYPATPTTASPGVRLVYSAGLLALAPLAGSSAMLIHADHLELPSDDGLELSTDAIADIGKVEYEVTHIVDEIYWWDNAGYQTGTKIPSMSLESVERAVPAAADVKAYRRRIYMHNGSETISTGQIFRYDYNTNQTVEQHLDATAAMIAKLNRRPSLPEVIFDWERSGAAVGQTIADALLYAGPYRLQDRPVIVTAAPALAEIGIENYGQIIGGTLTYRQGWRHQLKFAPTVNSAPSDLTYAQLVTNTTATYDSWSPDITYNDWSLITQGAS</sequence>
<comment type="caution">
    <text evidence="1">The sequence shown here is derived from an EMBL/GenBank/DDBJ whole genome shotgun (WGS) entry which is preliminary data.</text>
</comment>
<dbReference type="RefSeq" id="WP_208046368.1">
    <property type="nucleotide sequence ID" value="NZ_JAGDYL010000020.1"/>
</dbReference>
<name>A0A939RZJ2_9MICO</name>
<evidence type="ECO:0000313" key="2">
    <source>
        <dbReference type="Proteomes" id="UP000664398"/>
    </source>
</evidence>
<protein>
    <submittedName>
        <fullName evidence="1">Uncharacterized protein</fullName>
    </submittedName>
</protein>
<reference evidence="1" key="1">
    <citation type="submission" date="2021-03" db="EMBL/GenBank/DDBJ databases">
        <title>Leucobacter chromiisoli sp. nov., isolated from chromium-containing soil of chemical plant.</title>
        <authorList>
            <person name="Xu Z."/>
        </authorList>
    </citation>
    <scope>NUCLEOTIDE SEQUENCE</scope>
    <source>
        <strain evidence="1">A2</strain>
    </source>
</reference>
<evidence type="ECO:0000313" key="1">
    <source>
        <dbReference type="EMBL" id="MBO1805896.1"/>
    </source>
</evidence>